<feature type="compositionally biased region" description="Polar residues" evidence="1">
    <location>
        <begin position="24"/>
        <end position="50"/>
    </location>
</feature>
<reference evidence="2 3" key="1">
    <citation type="submission" date="2021-08" db="EMBL/GenBank/DDBJ databases">
        <title>Draft Genome Sequence of Phanerochaete sordida strain YK-624.</title>
        <authorList>
            <person name="Mori T."/>
            <person name="Dohra H."/>
            <person name="Suzuki T."/>
            <person name="Kawagishi H."/>
            <person name="Hirai H."/>
        </authorList>
    </citation>
    <scope>NUCLEOTIDE SEQUENCE [LARGE SCALE GENOMIC DNA]</scope>
    <source>
        <strain evidence="2 3">YK-624</strain>
    </source>
</reference>
<proteinExistence type="predicted"/>
<gene>
    <name evidence="2" type="ORF">PsYK624_121590</name>
</gene>
<organism evidence="2 3">
    <name type="scientific">Phanerochaete sordida</name>
    <dbReference type="NCBI Taxonomy" id="48140"/>
    <lineage>
        <taxon>Eukaryota</taxon>
        <taxon>Fungi</taxon>
        <taxon>Dikarya</taxon>
        <taxon>Basidiomycota</taxon>
        <taxon>Agaricomycotina</taxon>
        <taxon>Agaricomycetes</taxon>
        <taxon>Polyporales</taxon>
        <taxon>Phanerochaetaceae</taxon>
        <taxon>Phanerochaete</taxon>
    </lineage>
</organism>
<dbReference type="EMBL" id="BPQB01000054">
    <property type="protein sequence ID" value="GJE95966.1"/>
    <property type="molecule type" value="Genomic_DNA"/>
</dbReference>
<protein>
    <submittedName>
        <fullName evidence="2">Uncharacterized protein</fullName>
    </submittedName>
</protein>
<dbReference type="AlphaFoldDB" id="A0A9P3LHX1"/>
<feature type="region of interest" description="Disordered" evidence="1">
    <location>
        <begin position="24"/>
        <end position="56"/>
    </location>
</feature>
<evidence type="ECO:0000256" key="1">
    <source>
        <dbReference type="SAM" id="MobiDB-lite"/>
    </source>
</evidence>
<evidence type="ECO:0000313" key="3">
    <source>
        <dbReference type="Proteomes" id="UP000703269"/>
    </source>
</evidence>
<comment type="caution">
    <text evidence="2">The sequence shown here is derived from an EMBL/GenBank/DDBJ whole genome shotgun (WGS) entry which is preliminary data.</text>
</comment>
<evidence type="ECO:0000313" key="2">
    <source>
        <dbReference type="EMBL" id="GJE95966.1"/>
    </source>
</evidence>
<name>A0A9P3LHX1_9APHY</name>
<accession>A0A9P3LHX1</accession>
<keyword evidence="3" id="KW-1185">Reference proteome</keyword>
<dbReference type="Proteomes" id="UP000703269">
    <property type="component" value="Unassembled WGS sequence"/>
</dbReference>
<sequence>MQKLDVGVLCVRWRLTSLRVYNGRSTKTNGRTSTPWLQLDNCPTPSQKTSSKSHKNVLRRTNRFHIVVSHLLYVRSAHHLSELQEAHRA</sequence>